<evidence type="ECO:0000256" key="2">
    <source>
        <dbReference type="ARBA" id="ARBA00022737"/>
    </source>
</evidence>
<dbReference type="EMBL" id="VXAV01006830">
    <property type="protein sequence ID" value="NXL90221.1"/>
    <property type="molecule type" value="Genomic_DNA"/>
</dbReference>
<organism evidence="7 8">
    <name type="scientific">Alectura lathami</name>
    <name type="common">Australian brush turkey</name>
    <dbReference type="NCBI Taxonomy" id="81907"/>
    <lineage>
        <taxon>Eukaryota</taxon>
        <taxon>Metazoa</taxon>
        <taxon>Chordata</taxon>
        <taxon>Craniata</taxon>
        <taxon>Vertebrata</taxon>
        <taxon>Euteleostomi</taxon>
        <taxon>Archelosauria</taxon>
        <taxon>Archosauria</taxon>
        <taxon>Dinosauria</taxon>
        <taxon>Saurischia</taxon>
        <taxon>Theropoda</taxon>
        <taxon>Coelurosauria</taxon>
        <taxon>Aves</taxon>
        <taxon>Neognathae</taxon>
        <taxon>Galloanserae</taxon>
        <taxon>Galliformes</taxon>
        <taxon>Megapodiidae</taxon>
        <taxon>Alectura</taxon>
    </lineage>
</organism>
<name>A0A7L0WF28_ALELA</name>
<feature type="compositionally biased region" description="Polar residues" evidence="6">
    <location>
        <begin position="1"/>
        <end position="11"/>
    </location>
</feature>
<keyword evidence="8" id="KW-1185">Reference proteome</keyword>
<keyword evidence="2" id="KW-0677">Repeat</keyword>
<dbReference type="InterPro" id="IPR047184">
    <property type="entry name" value="KANK1-4"/>
</dbReference>
<reference evidence="7 8" key="1">
    <citation type="submission" date="2019-09" db="EMBL/GenBank/DDBJ databases">
        <title>Bird 10,000 Genomes (B10K) Project - Family phase.</title>
        <authorList>
            <person name="Zhang G."/>
        </authorList>
    </citation>
    <scope>NUCLEOTIDE SEQUENCE [LARGE SCALE GENOMIC DNA]</scope>
    <source>
        <strain evidence="7">B10K-DU-001-39</strain>
        <tissue evidence="7">Muscle</tissue>
    </source>
</reference>
<evidence type="ECO:0000256" key="6">
    <source>
        <dbReference type="SAM" id="MobiDB-lite"/>
    </source>
</evidence>
<dbReference type="SUPFAM" id="SSF48403">
    <property type="entry name" value="Ankyrin repeat"/>
    <property type="match status" value="1"/>
</dbReference>
<keyword evidence="1" id="KW-0597">Phosphoprotein</keyword>
<comment type="caution">
    <text evidence="7">The sequence shown here is derived from an EMBL/GenBank/DDBJ whole genome shotgun (WGS) entry which is preliminary data.</text>
</comment>
<evidence type="ECO:0000256" key="4">
    <source>
        <dbReference type="ARBA" id="ARBA00023054"/>
    </source>
</evidence>
<dbReference type="Pfam" id="PF12075">
    <property type="entry name" value="KN_motif"/>
    <property type="match status" value="1"/>
</dbReference>
<accession>A0A7L0WF28</accession>
<dbReference type="PROSITE" id="PS50297">
    <property type="entry name" value="ANK_REP_REGION"/>
    <property type="match status" value="2"/>
</dbReference>
<dbReference type="PANTHER" id="PTHR24168:SF23">
    <property type="entry name" value="KN MOTIF AND ANKYRIN REPEAT DOMAIN-CONTAINING PROTEIN 3"/>
    <property type="match status" value="1"/>
</dbReference>
<dbReference type="InterPro" id="IPR002110">
    <property type="entry name" value="Ankyrin_rpt"/>
</dbReference>
<evidence type="ECO:0000256" key="3">
    <source>
        <dbReference type="ARBA" id="ARBA00023043"/>
    </source>
</evidence>
<feature type="region of interest" description="Disordered" evidence="6">
    <location>
        <begin position="860"/>
        <end position="881"/>
    </location>
</feature>
<dbReference type="GO" id="GO:0005737">
    <property type="term" value="C:cytoplasm"/>
    <property type="evidence" value="ECO:0007669"/>
    <property type="project" value="TreeGrafter"/>
</dbReference>
<dbReference type="Gene3D" id="1.25.40.20">
    <property type="entry name" value="Ankyrin repeat-containing domain"/>
    <property type="match status" value="1"/>
</dbReference>
<evidence type="ECO:0000256" key="1">
    <source>
        <dbReference type="ARBA" id="ARBA00022553"/>
    </source>
</evidence>
<feature type="repeat" description="ANK" evidence="5">
    <location>
        <begin position="764"/>
        <end position="796"/>
    </location>
</feature>
<feature type="compositionally biased region" description="Acidic residues" evidence="6">
    <location>
        <begin position="563"/>
        <end position="582"/>
    </location>
</feature>
<dbReference type="GO" id="GO:0030837">
    <property type="term" value="P:negative regulation of actin filament polymerization"/>
    <property type="evidence" value="ECO:0007669"/>
    <property type="project" value="InterPro"/>
</dbReference>
<feature type="region of interest" description="Disordered" evidence="6">
    <location>
        <begin position="448"/>
        <end position="615"/>
    </location>
</feature>
<feature type="compositionally biased region" description="Polar residues" evidence="6">
    <location>
        <begin position="860"/>
        <end position="874"/>
    </location>
</feature>
<dbReference type="InterPro" id="IPR036770">
    <property type="entry name" value="Ankyrin_rpt-contain_sf"/>
</dbReference>
<dbReference type="FunFam" id="1.25.40.20:FF:000017">
    <property type="entry name" value="KN motif and ankyrin repeat domain-containing protein 1"/>
    <property type="match status" value="1"/>
</dbReference>
<feature type="compositionally biased region" description="Low complexity" evidence="6">
    <location>
        <begin position="88"/>
        <end position="98"/>
    </location>
</feature>
<feature type="non-terminal residue" evidence="7">
    <location>
        <position position="881"/>
    </location>
</feature>
<feature type="region of interest" description="Disordered" evidence="6">
    <location>
        <begin position="56"/>
        <end position="208"/>
    </location>
</feature>
<feature type="compositionally biased region" description="Low complexity" evidence="6">
    <location>
        <begin position="182"/>
        <end position="196"/>
    </location>
</feature>
<sequence length="881" mass="93924">MAQPAHLNQNLPDLGGPFLYRDQDDGEKSSYSVETPYGFLLDLDFLKYVDDIESGQTLKKVPLPRRAKGARPQPGALRSPSSHASGWTSTESLTSTASEDGRSLLLLSPHGRGVPEPSSKPTSPPPAVRLLPPPARKCLARNPQVEKTLLETSRRLEQEQSRSQPGAPSQGHPWVPSGAEGPPGSMRMSPGSSGRSTPAAGLGTAPLQHVREQMAAALRQLRELEEQVKTIPLLEMQICELQREKAKLMEKLSVEPSEASGRPSESEEQPRAGLEGEAEPAKGRASKIAELRKLTEKLAVPERGGRSVPGKSLAARPKAAERSCRSVAVGEDRAMSDAVFYYRSQQAGSDVPGGGTQERRDVAVWVLESSLGLAPEAEQELELLQQTVGHQKDVIALMEGHLREATRELEELRQEVCARRPRGCADKEVTARPQVAEALVEAAMEPSVGDARCQQAPSGPTAAADEGAAGTLEVTEDTHPGVSTLEMSDGDQGPVQDGRAAPSPAARALKSIMKKRDGAPRSEAEGSKKSLQFVGVLNGEYESTSSEEEDGDSSSEKASADSSDSEEQGGTDTSEEEEEEDAGDAHGQREPGRQQEGEGTSVAPPEPTEVKEKFELSPRMREACLIVKTHLGHPVATKSKEVLASSSLVLQEWFRLSSQKSSVPDTVANHLLAFAELSPALLAHVVNLADGNGNTALHYSVSHSNFHIVQLLLDTGVCNVDHQNKAGYTALMLAALAAVEQEEDMNVVRRLFSMGNVNAKASQAGQTALMLAVSHGRQEMVEALLACGADVNLQDEEGSTALMCACEHGRVETVKLLLAQPTCNISIVDSDGNNAVAIALEAGHSSIAVLLYAHLNGTKAQTQQETSTMGTKSPGSPKKPN</sequence>
<feature type="compositionally biased region" description="Basic and acidic residues" evidence="6">
    <location>
        <begin position="279"/>
        <end position="305"/>
    </location>
</feature>
<dbReference type="Proteomes" id="UP000562322">
    <property type="component" value="Unassembled WGS sequence"/>
</dbReference>
<feature type="compositionally biased region" description="Basic and acidic residues" evidence="6">
    <location>
        <begin position="583"/>
        <end position="596"/>
    </location>
</feature>
<proteinExistence type="predicted"/>
<feature type="repeat" description="ANK" evidence="5">
    <location>
        <begin position="692"/>
        <end position="717"/>
    </location>
</feature>
<feature type="compositionally biased region" description="Basic and acidic residues" evidence="6">
    <location>
        <begin position="318"/>
        <end position="327"/>
    </location>
</feature>
<evidence type="ECO:0000313" key="8">
    <source>
        <dbReference type="Proteomes" id="UP000562322"/>
    </source>
</evidence>
<dbReference type="PROSITE" id="PS50088">
    <property type="entry name" value="ANK_REPEAT"/>
    <property type="match status" value="2"/>
</dbReference>
<dbReference type="AlphaFoldDB" id="A0A7L0WF28"/>
<dbReference type="SMART" id="SM00248">
    <property type="entry name" value="ANK"/>
    <property type="match status" value="5"/>
</dbReference>
<feature type="compositionally biased region" description="Pro residues" evidence="6">
    <location>
        <begin position="122"/>
        <end position="135"/>
    </location>
</feature>
<feature type="compositionally biased region" description="Basic and acidic residues" evidence="6">
    <location>
        <begin position="514"/>
        <end position="528"/>
    </location>
</feature>
<feature type="compositionally biased region" description="Basic and acidic residues" evidence="6">
    <location>
        <begin position="148"/>
        <end position="160"/>
    </location>
</feature>
<dbReference type="GO" id="GO:0005856">
    <property type="term" value="C:cytoskeleton"/>
    <property type="evidence" value="ECO:0007669"/>
    <property type="project" value="TreeGrafter"/>
</dbReference>
<feature type="region of interest" description="Disordered" evidence="6">
    <location>
        <begin position="1"/>
        <end position="32"/>
    </location>
</feature>
<evidence type="ECO:0000313" key="7">
    <source>
        <dbReference type="EMBL" id="NXL90221.1"/>
    </source>
</evidence>
<feature type="region of interest" description="Disordered" evidence="6">
    <location>
        <begin position="250"/>
        <end position="327"/>
    </location>
</feature>
<keyword evidence="4" id="KW-0175">Coiled coil</keyword>
<dbReference type="Pfam" id="PF12796">
    <property type="entry name" value="Ank_2"/>
    <property type="match status" value="2"/>
</dbReference>
<evidence type="ECO:0000256" key="5">
    <source>
        <dbReference type="PROSITE-ProRule" id="PRU00023"/>
    </source>
</evidence>
<dbReference type="OrthoDB" id="5406014at2759"/>
<keyword evidence="3 5" id="KW-0040">ANK repeat</keyword>
<gene>
    <name evidence="7" type="primary">Kank3</name>
    <name evidence="7" type="ORF">ALELAT_R06365</name>
</gene>
<dbReference type="PANTHER" id="PTHR24168">
    <property type="entry name" value="KN MOTIF AND ANKYRIN REPEAT DOMAIN-CONTAINING"/>
    <property type="match status" value="1"/>
</dbReference>
<feature type="non-terminal residue" evidence="7">
    <location>
        <position position="1"/>
    </location>
</feature>
<protein>
    <submittedName>
        <fullName evidence="7">KANK3 protein</fullName>
    </submittedName>
</protein>
<dbReference type="InterPro" id="IPR021939">
    <property type="entry name" value="KN_motif"/>
</dbReference>